<dbReference type="SUPFAM" id="SSF56935">
    <property type="entry name" value="Porins"/>
    <property type="match status" value="1"/>
</dbReference>
<proteinExistence type="predicted"/>
<evidence type="ECO:0000313" key="1">
    <source>
        <dbReference type="EMBL" id="RIY33628.1"/>
    </source>
</evidence>
<gene>
    <name evidence="1" type="ORF">CJP74_01175</name>
</gene>
<protein>
    <submittedName>
        <fullName evidence="1">Uncharacterized protein</fullName>
    </submittedName>
</protein>
<accession>A0A3A1Y8V6</accession>
<keyword evidence="2" id="KW-1185">Reference proteome</keyword>
<dbReference type="Gene3D" id="2.40.160.10">
    <property type="entry name" value="Porin"/>
    <property type="match status" value="1"/>
</dbReference>
<evidence type="ECO:0000313" key="2">
    <source>
        <dbReference type="Proteomes" id="UP000266258"/>
    </source>
</evidence>
<name>A0A3A1Y8V6_9GAMM</name>
<comment type="caution">
    <text evidence="1">The sequence shown here is derived from an EMBL/GenBank/DDBJ whole genome shotgun (WGS) entry which is preliminary data.</text>
</comment>
<sequence length="382" mass="42511">MVSTSSAAVRLLSWNDNKSSLSFAGHVRLGYLDQNNQTKNEANYVKNDSGVWSLRTRLMFTLRQYINDDLTAGAYLRATHTFSSTHAYRVTWTYADRSYGAKTYSPRHNKMPVRIDRFYTYLDSKTYGRLTLALSTGDYVTAQGSADVRDFGTSTLYLGNQKRAITYAYLDTQDRLINYTTPNLSANVPLSASVSYGDMRSQQTLNGENKRRYDTEVSGALIYQLGNLGQVQLLAAQKQVYASYTNKYATKGFQLGADLRPLGNLRVRAEVSTAKAETAATSTRYTSAGIDLSYRVGAFTPYTGFLYANTEIKSKTGAATRANNAYEGYFGTSYNLASKVLGTFNFTVFAEGLVSYTDYYKNYGTQLSAHRFAVATGLITTW</sequence>
<dbReference type="AlphaFoldDB" id="A0A3A1Y8V6"/>
<organism evidence="1 2">
    <name type="scientific">Psittacicella melopsittaci</name>
    <dbReference type="NCBI Taxonomy" id="2028576"/>
    <lineage>
        <taxon>Bacteria</taxon>
        <taxon>Pseudomonadati</taxon>
        <taxon>Pseudomonadota</taxon>
        <taxon>Gammaproteobacteria</taxon>
        <taxon>Pasteurellales</taxon>
        <taxon>Psittacicellaceae</taxon>
        <taxon>Psittacicella</taxon>
    </lineage>
</organism>
<reference evidence="1 2" key="1">
    <citation type="submission" date="2017-08" db="EMBL/GenBank/DDBJ databases">
        <title>Reclassification of Bisgaard taxon 37 and 44.</title>
        <authorList>
            <person name="Christensen H."/>
        </authorList>
    </citation>
    <scope>NUCLEOTIDE SEQUENCE [LARGE SCALE GENOMIC DNA]</scope>
    <source>
        <strain evidence="1 2">B96_4</strain>
    </source>
</reference>
<dbReference type="EMBL" id="NRJH01000012">
    <property type="protein sequence ID" value="RIY33628.1"/>
    <property type="molecule type" value="Genomic_DNA"/>
</dbReference>
<dbReference type="Proteomes" id="UP000266258">
    <property type="component" value="Unassembled WGS sequence"/>
</dbReference>
<dbReference type="InterPro" id="IPR023614">
    <property type="entry name" value="Porin_dom_sf"/>
</dbReference>